<comment type="caution">
    <text evidence="2">The sequence shown here is derived from an EMBL/GenBank/DDBJ whole genome shotgun (WGS) entry which is preliminary data.</text>
</comment>
<accession>A0AA39XHW2</accession>
<evidence type="ECO:0000313" key="3">
    <source>
        <dbReference type="Proteomes" id="UP001175000"/>
    </source>
</evidence>
<feature type="compositionally biased region" description="Polar residues" evidence="1">
    <location>
        <begin position="26"/>
        <end position="42"/>
    </location>
</feature>
<dbReference type="AlphaFoldDB" id="A0AA39XHW2"/>
<protein>
    <submittedName>
        <fullName evidence="2">Uncharacterized protein</fullName>
    </submittedName>
</protein>
<name>A0AA39XHW2_9PEZI</name>
<proteinExistence type="predicted"/>
<dbReference type="Proteomes" id="UP001175000">
    <property type="component" value="Unassembled WGS sequence"/>
</dbReference>
<evidence type="ECO:0000313" key="2">
    <source>
        <dbReference type="EMBL" id="KAK0633926.1"/>
    </source>
</evidence>
<gene>
    <name evidence="2" type="ORF">B0T14DRAFT_508051</name>
</gene>
<reference evidence="2" key="1">
    <citation type="submission" date="2023-06" db="EMBL/GenBank/DDBJ databases">
        <title>Genome-scale phylogeny and comparative genomics of the fungal order Sordariales.</title>
        <authorList>
            <consortium name="Lawrence Berkeley National Laboratory"/>
            <person name="Hensen N."/>
            <person name="Bonometti L."/>
            <person name="Westerberg I."/>
            <person name="Brannstrom I.O."/>
            <person name="Guillou S."/>
            <person name="Cros-Aarteil S."/>
            <person name="Calhoun S."/>
            <person name="Haridas S."/>
            <person name="Kuo A."/>
            <person name="Mondo S."/>
            <person name="Pangilinan J."/>
            <person name="Riley R."/>
            <person name="Labutti K."/>
            <person name="Andreopoulos B."/>
            <person name="Lipzen A."/>
            <person name="Chen C."/>
            <person name="Yanf M."/>
            <person name="Daum C."/>
            <person name="Ng V."/>
            <person name="Clum A."/>
            <person name="Steindorff A."/>
            <person name="Ohm R."/>
            <person name="Martin F."/>
            <person name="Silar P."/>
            <person name="Natvig D."/>
            <person name="Lalanne C."/>
            <person name="Gautier V."/>
            <person name="Ament-Velasquez S.L."/>
            <person name="Kruys A."/>
            <person name="Hutchinson M.I."/>
            <person name="Powell A.J."/>
            <person name="Barry K."/>
            <person name="Miller A.N."/>
            <person name="Grigoriev I.V."/>
            <person name="Debuchy R."/>
            <person name="Gladieux P."/>
            <person name="Thoren M.H."/>
            <person name="Johannesson H."/>
        </authorList>
    </citation>
    <scope>NUCLEOTIDE SEQUENCE</scope>
    <source>
        <strain evidence="2">CBS 606.72</strain>
    </source>
</reference>
<feature type="region of interest" description="Disordered" evidence="1">
    <location>
        <begin position="23"/>
        <end position="42"/>
    </location>
</feature>
<evidence type="ECO:0000256" key="1">
    <source>
        <dbReference type="SAM" id="MobiDB-lite"/>
    </source>
</evidence>
<sequence>MSEHQSFDAVIEAWIDHLVEAGGQTAVPSSGTDANASTSLSRRSSICEKEAALHRAPNWPMVRAHITEMKTMPPALQELVVDLKNIIDGRKPLIPNLFQEAMSAGAESRPE</sequence>
<keyword evidence="3" id="KW-1185">Reference proteome</keyword>
<dbReference type="EMBL" id="JAULSU010000001">
    <property type="protein sequence ID" value="KAK0633926.1"/>
    <property type="molecule type" value="Genomic_DNA"/>
</dbReference>
<organism evidence="2 3">
    <name type="scientific">Immersiella caudata</name>
    <dbReference type="NCBI Taxonomy" id="314043"/>
    <lineage>
        <taxon>Eukaryota</taxon>
        <taxon>Fungi</taxon>
        <taxon>Dikarya</taxon>
        <taxon>Ascomycota</taxon>
        <taxon>Pezizomycotina</taxon>
        <taxon>Sordariomycetes</taxon>
        <taxon>Sordariomycetidae</taxon>
        <taxon>Sordariales</taxon>
        <taxon>Lasiosphaeriaceae</taxon>
        <taxon>Immersiella</taxon>
    </lineage>
</organism>